<dbReference type="OrthoDB" id="10292316at2759"/>
<gene>
    <name evidence="1" type="ORF">RFULGI_LOCUS14771</name>
</gene>
<name>A0A9N9J5Q9_9GLOM</name>
<keyword evidence="2" id="KW-1185">Reference proteome</keyword>
<protein>
    <submittedName>
        <fullName evidence="1">20029_t:CDS:1</fullName>
    </submittedName>
</protein>
<evidence type="ECO:0000313" key="2">
    <source>
        <dbReference type="Proteomes" id="UP000789396"/>
    </source>
</evidence>
<dbReference type="Proteomes" id="UP000789396">
    <property type="component" value="Unassembled WGS sequence"/>
</dbReference>
<accession>A0A9N9J5Q9</accession>
<evidence type="ECO:0000313" key="1">
    <source>
        <dbReference type="EMBL" id="CAG8766989.1"/>
    </source>
</evidence>
<proteinExistence type="predicted"/>
<reference evidence="1" key="1">
    <citation type="submission" date="2021-06" db="EMBL/GenBank/DDBJ databases">
        <authorList>
            <person name="Kallberg Y."/>
            <person name="Tangrot J."/>
            <person name="Rosling A."/>
        </authorList>
    </citation>
    <scope>NUCLEOTIDE SEQUENCE</scope>
    <source>
        <strain evidence="1">IN212</strain>
    </source>
</reference>
<feature type="non-terminal residue" evidence="1">
    <location>
        <position position="68"/>
    </location>
</feature>
<dbReference type="EMBL" id="CAJVPZ010044133">
    <property type="protein sequence ID" value="CAG8766989.1"/>
    <property type="molecule type" value="Genomic_DNA"/>
</dbReference>
<feature type="non-terminal residue" evidence="1">
    <location>
        <position position="1"/>
    </location>
</feature>
<comment type="caution">
    <text evidence="1">The sequence shown here is derived from an EMBL/GenBank/DDBJ whole genome shotgun (WGS) entry which is preliminary data.</text>
</comment>
<dbReference type="AlphaFoldDB" id="A0A9N9J5Q9"/>
<sequence>SIKKSYNQIADTINTKFRSIRNKRYHKLEPVKEIENGIDISSVTEEHVKSLNNNEVSYTRKEVEKRLA</sequence>
<organism evidence="1 2">
    <name type="scientific">Racocetra fulgida</name>
    <dbReference type="NCBI Taxonomy" id="60492"/>
    <lineage>
        <taxon>Eukaryota</taxon>
        <taxon>Fungi</taxon>
        <taxon>Fungi incertae sedis</taxon>
        <taxon>Mucoromycota</taxon>
        <taxon>Glomeromycotina</taxon>
        <taxon>Glomeromycetes</taxon>
        <taxon>Diversisporales</taxon>
        <taxon>Gigasporaceae</taxon>
        <taxon>Racocetra</taxon>
    </lineage>
</organism>